<dbReference type="Pfam" id="PF01208">
    <property type="entry name" value="URO-D"/>
    <property type="match status" value="1"/>
</dbReference>
<evidence type="ECO:0000256" key="9">
    <source>
        <dbReference type="ARBA" id="ARBA00022793"/>
    </source>
</evidence>
<dbReference type="Proteomes" id="UP001194468">
    <property type="component" value="Unassembled WGS sequence"/>
</dbReference>
<feature type="domain" description="Uroporphyrinogen decarboxylase (URO-D)" evidence="14">
    <location>
        <begin position="24"/>
        <end position="33"/>
    </location>
</feature>
<evidence type="ECO:0000256" key="12">
    <source>
        <dbReference type="RuleBase" id="RU000554"/>
    </source>
</evidence>
<dbReference type="GO" id="GO:0004853">
    <property type="term" value="F:uroporphyrinogen decarboxylase activity"/>
    <property type="evidence" value="ECO:0007669"/>
    <property type="project" value="UniProtKB-EC"/>
</dbReference>
<evidence type="ECO:0000256" key="4">
    <source>
        <dbReference type="ARBA" id="ARBA00009935"/>
    </source>
</evidence>
<evidence type="ECO:0000256" key="6">
    <source>
        <dbReference type="ARBA" id="ARBA00012288"/>
    </source>
</evidence>
<comment type="subcellular location">
    <subcellularLocation>
        <location evidence="2">Cytoplasm</location>
    </subcellularLocation>
</comment>
<dbReference type="InterPro" id="IPR000257">
    <property type="entry name" value="Uroporphyrinogen_deCOase"/>
</dbReference>
<comment type="function">
    <text evidence="1">Catalyzes the decarboxylation of four acetate groups of uroporphyrinogen-III to yield coproporphyrinogen-III.</text>
</comment>
<evidence type="ECO:0000259" key="15">
    <source>
        <dbReference type="PROSITE" id="PS00907"/>
    </source>
</evidence>
<evidence type="ECO:0000256" key="11">
    <source>
        <dbReference type="ARBA" id="ARBA00023244"/>
    </source>
</evidence>
<keyword evidence="9 12" id="KW-0210">Decarboxylase</keyword>
<keyword evidence="11 12" id="KW-0627">Porphyrin biosynthesis</keyword>
<evidence type="ECO:0000256" key="2">
    <source>
        <dbReference type="ARBA" id="ARBA00004496"/>
    </source>
</evidence>
<evidence type="ECO:0000259" key="14">
    <source>
        <dbReference type="PROSITE" id="PS00906"/>
    </source>
</evidence>
<dbReference type="PANTHER" id="PTHR21091">
    <property type="entry name" value="METHYLTETRAHYDROFOLATE:HOMOCYSTEINE METHYLTRANSFERASE RELATED"/>
    <property type="match status" value="1"/>
</dbReference>
<dbReference type="CDD" id="cd00717">
    <property type="entry name" value="URO-D"/>
    <property type="match status" value="1"/>
</dbReference>
<organism evidence="16 17">
    <name type="scientific">Boletus edulis BED1</name>
    <dbReference type="NCBI Taxonomy" id="1328754"/>
    <lineage>
        <taxon>Eukaryota</taxon>
        <taxon>Fungi</taxon>
        <taxon>Dikarya</taxon>
        <taxon>Basidiomycota</taxon>
        <taxon>Agaricomycotina</taxon>
        <taxon>Agaricomycetes</taxon>
        <taxon>Agaricomycetidae</taxon>
        <taxon>Boletales</taxon>
        <taxon>Boletineae</taxon>
        <taxon>Boletaceae</taxon>
        <taxon>Boletoideae</taxon>
        <taxon>Boletus</taxon>
    </lineage>
</organism>
<dbReference type="FunFam" id="3.20.20.210:FF:000001">
    <property type="entry name" value="Uroporphyrinogen decarboxylase"/>
    <property type="match status" value="1"/>
</dbReference>
<evidence type="ECO:0000256" key="3">
    <source>
        <dbReference type="ARBA" id="ARBA00004804"/>
    </source>
</evidence>
<dbReference type="HAMAP" id="MF_00218">
    <property type="entry name" value="URO_D"/>
    <property type="match status" value="1"/>
</dbReference>
<evidence type="ECO:0000256" key="5">
    <source>
        <dbReference type="ARBA" id="ARBA00011738"/>
    </source>
</evidence>
<dbReference type="PROSITE" id="PS00907">
    <property type="entry name" value="UROD_2"/>
    <property type="match status" value="1"/>
</dbReference>
<dbReference type="SUPFAM" id="SSF51726">
    <property type="entry name" value="UROD/MetE-like"/>
    <property type="match status" value="1"/>
</dbReference>
<comment type="subunit">
    <text evidence="5">Homodimer.</text>
</comment>
<dbReference type="EMBL" id="WHUW01000002">
    <property type="protein sequence ID" value="KAF8450339.1"/>
    <property type="molecule type" value="Genomic_DNA"/>
</dbReference>
<evidence type="ECO:0000313" key="17">
    <source>
        <dbReference type="Proteomes" id="UP001194468"/>
    </source>
</evidence>
<dbReference type="GO" id="GO:0005829">
    <property type="term" value="C:cytosol"/>
    <property type="evidence" value="ECO:0007669"/>
    <property type="project" value="TreeGrafter"/>
</dbReference>
<dbReference type="AlphaFoldDB" id="A0AAD4GK75"/>
<dbReference type="InterPro" id="IPR038071">
    <property type="entry name" value="UROD/MetE-like_sf"/>
</dbReference>
<evidence type="ECO:0000256" key="8">
    <source>
        <dbReference type="ARBA" id="ARBA00022490"/>
    </source>
</evidence>
<comment type="similarity">
    <text evidence="4 13">Belongs to the uroporphyrinogen decarboxylase family.</text>
</comment>
<comment type="caution">
    <text evidence="16">The sequence shown here is derived from an EMBL/GenBank/DDBJ whole genome shotgun (WGS) entry which is preliminary data.</text>
</comment>
<accession>A0AAD4GK75</accession>
<gene>
    <name evidence="16" type="ORF">L210DRAFT_2382631</name>
</gene>
<evidence type="ECO:0000256" key="10">
    <source>
        <dbReference type="ARBA" id="ARBA00023239"/>
    </source>
</evidence>
<evidence type="ECO:0000313" key="16">
    <source>
        <dbReference type="EMBL" id="KAF8450339.1"/>
    </source>
</evidence>
<dbReference type="NCBIfam" id="TIGR01464">
    <property type="entry name" value="hemE"/>
    <property type="match status" value="1"/>
</dbReference>
<dbReference type="PROSITE" id="PS00906">
    <property type="entry name" value="UROD_1"/>
    <property type="match status" value="1"/>
</dbReference>
<evidence type="ECO:0000256" key="1">
    <source>
        <dbReference type="ARBA" id="ARBA00002448"/>
    </source>
</evidence>
<comment type="pathway">
    <text evidence="3 12">Porphyrin-containing compound metabolism; protoporphyrin-IX biosynthesis; coproporphyrinogen-III from 5-aminolevulinate: step 4/4.</text>
</comment>
<protein>
    <recommendedName>
        <fullName evidence="7 12">Uroporphyrinogen decarboxylase</fullName>
        <ecNumber evidence="6 12">4.1.1.37</ecNumber>
    </recommendedName>
</protein>
<evidence type="ECO:0000256" key="13">
    <source>
        <dbReference type="RuleBase" id="RU004169"/>
    </source>
</evidence>
<keyword evidence="8" id="KW-0963">Cytoplasm</keyword>
<dbReference type="InterPro" id="IPR006361">
    <property type="entry name" value="Uroporphyrinogen_deCO2ase_HemE"/>
</dbReference>
<proteinExistence type="inferred from homology"/>
<keyword evidence="17" id="KW-1185">Reference proteome</keyword>
<dbReference type="Gene3D" id="3.20.20.210">
    <property type="match status" value="1"/>
</dbReference>
<comment type="catalytic activity">
    <reaction evidence="12">
        <text>uroporphyrinogen III + 4 H(+) = coproporphyrinogen III + 4 CO2</text>
        <dbReference type="Rhea" id="RHEA:19865"/>
        <dbReference type="ChEBI" id="CHEBI:15378"/>
        <dbReference type="ChEBI" id="CHEBI:16526"/>
        <dbReference type="ChEBI" id="CHEBI:57308"/>
        <dbReference type="ChEBI" id="CHEBI:57309"/>
        <dbReference type="EC" id="4.1.1.37"/>
    </reaction>
</comment>
<reference evidence="16" key="2">
    <citation type="journal article" date="2020" name="Nat. Commun.">
        <title>Large-scale genome sequencing of mycorrhizal fungi provides insights into the early evolution of symbiotic traits.</title>
        <authorList>
            <person name="Miyauchi S."/>
            <person name="Kiss E."/>
            <person name="Kuo A."/>
            <person name="Drula E."/>
            <person name="Kohler A."/>
            <person name="Sanchez-Garcia M."/>
            <person name="Morin E."/>
            <person name="Andreopoulos B."/>
            <person name="Barry K.W."/>
            <person name="Bonito G."/>
            <person name="Buee M."/>
            <person name="Carver A."/>
            <person name="Chen C."/>
            <person name="Cichocki N."/>
            <person name="Clum A."/>
            <person name="Culley D."/>
            <person name="Crous P.W."/>
            <person name="Fauchery L."/>
            <person name="Girlanda M."/>
            <person name="Hayes R.D."/>
            <person name="Keri Z."/>
            <person name="LaButti K."/>
            <person name="Lipzen A."/>
            <person name="Lombard V."/>
            <person name="Magnuson J."/>
            <person name="Maillard F."/>
            <person name="Murat C."/>
            <person name="Nolan M."/>
            <person name="Ohm R.A."/>
            <person name="Pangilinan J."/>
            <person name="Pereira M.F."/>
            <person name="Perotto S."/>
            <person name="Peter M."/>
            <person name="Pfister S."/>
            <person name="Riley R."/>
            <person name="Sitrit Y."/>
            <person name="Stielow J.B."/>
            <person name="Szollosi G."/>
            <person name="Zifcakova L."/>
            <person name="Stursova M."/>
            <person name="Spatafora J.W."/>
            <person name="Tedersoo L."/>
            <person name="Vaario L.M."/>
            <person name="Yamada A."/>
            <person name="Yan M."/>
            <person name="Wang P."/>
            <person name="Xu J."/>
            <person name="Bruns T."/>
            <person name="Baldrian P."/>
            <person name="Vilgalys R."/>
            <person name="Dunand C."/>
            <person name="Henrissat B."/>
            <person name="Grigoriev I.V."/>
            <person name="Hibbett D."/>
            <person name="Nagy L.G."/>
            <person name="Martin F.M."/>
        </authorList>
    </citation>
    <scope>NUCLEOTIDE SEQUENCE</scope>
    <source>
        <strain evidence="16">BED1</strain>
    </source>
</reference>
<evidence type="ECO:0000256" key="7">
    <source>
        <dbReference type="ARBA" id="ARBA00014308"/>
    </source>
</evidence>
<name>A0AAD4GK75_BOLED</name>
<dbReference type="PANTHER" id="PTHR21091:SF169">
    <property type="entry name" value="UROPORPHYRINOGEN DECARBOXYLASE"/>
    <property type="match status" value="1"/>
</dbReference>
<keyword evidence="10 12" id="KW-0456">Lyase</keyword>
<feature type="domain" description="Uroporphyrinogen decarboxylase (URO-D)" evidence="15">
    <location>
        <begin position="143"/>
        <end position="159"/>
    </location>
</feature>
<dbReference type="EC" id="4.1.1.37" evidence="6 12"/>
<sequence>MSFPPLKNDLILRAARGQHTERAPVWVMRQAGRYLPEFRELRQKYDFFRLCQTPELATQVTLQPIDRYPDLIDAAIIFSDILVIPQAMGMEVLMNPGPVFTTPLDVPEDMQTLQTDHINERLQYVFDAISLTRTRLAGRVPLIGFCGAPWTLMCYMIEGGASKTLQKSKTWLFKYPDQSKALLQRLTTACIAFLVGQVEAGAQLLQVFDSNGGDLSPHDFAQFSLPYVAQIVDGVRQQLEERGLGRVPMILFAKGASPALAATANYDTVGLDWTVDPRDSSIPRDVALQGNLDPAVLYGGRGAIEREVKRMCAEFRVARPTTGWIANLGHGITPGVDPDDLEWFFQCVHKYSSLDSK</sequence>
<dbReference type="GO" id="GO:0006783">
    <property type="term" value="P:heme biosynthetic process"/>
    <property type="evidence" value="ECO:0007669"/>
    <property type="project" value="TreeGrafter"/>
</dbReference>
<reference evidence="16" key="1">
    <citation type="submission" date="2019-10" db="EMBL/GenBank/DDBJ databases">
        <authorList>
            <consortium name="DOE Joint Genome Institute"/>
            <person name="Kuo A."/>
            <person name="Miyauchi S."/>
            <person name="Kiss E."/>
            <person name="Drula E."/>
            <person name="Kohler A."/>
            <person name="Sanchez-Garcia M."/>
            <person name="Andreopoulos B."/>
            <person name="Barry K.W."/>
            <person name="Bonito G."/>
            <person name="Buee M."/>
            <person name="Carver A."/>
            <person name="Chen C."/>
            <person name="Cichocki N."/>
            <person name="Clum A."/>
            <person name="Culley D."/>
            <person name="Crous P.W."/>
            <person name="Fauchery L."/>
            <person name="Girlanda M."/>
            <person name="Hayes R."/>
            <person name="Keri Z."/>
            <person name="LaButti K."/>
            <person name="Lipzen A."/>
            <person name="Lombard V."/>
            <person name="Magnuson J."/>
            <person name="Maillard F."/>
            <person name="Morin E."/>
            <person name="Murat C."/>
            <person name="Nolan M."/>
            <person name="Ohm R."/>
            <person name="Pangilinan J."/>
            <person name="Pereira M."/>
            <person name="Perotto S."/>
            <person name="Peter M."/>
            <person name="Riley R."/>
            <person name="Sitrit Y."/>
            <person name="Stielow B."/>
            <person name="Szollosi G."/>
            <person name="Zifcakova L."/>
            <person name="Stursova M."/>
            <person name="Spatafora J.W."/>
            <person name="Tedersoo L."/>
            <person name="Vaario L.-M."/>
            <person name="Yamada A."/>
            <person name="Yan M."/>
            <person name="Wang P."/>
            <person name="Xu J."/>
            <person name="Bruns T."/>
            <person name="Baldrian P."/>
            <person name="Vilgalys R."/>
            <person name="Henrissat B."/>
            <person name="Grigoriev I.V."/>
            <person name="Hibbett D."/>
            <person name="Nagy L.G."/>
            <person name="Martin F.M."/>
        </authorList>
    </citation>
    <scope>NUCLEOTIDE SEQUENCE</scope>
    <source>
        <strain evidence="16">BED1</strain>
    </source>
</reference>